<proteinExistence type="predicted"/>
<name>A0A9N9FW70_9GLOM</name>
<accession>A0A9N9FW70</accession>
<evidence type="ECO:0000313" key="1">
    <source>
        <dbReference type="EMBL" id="CAG8560558.1"/>
    </source>
</evidence>
<dbReference type="OrthoDB" id="10302896at2759"/>
<keyword evidence="2" id="KW-1185">Reference proteome</keyword>
<gene>
    <name evidence="1" type="ORF">AGERDE_LOCUS7130</name>
</gene>
<dbReference type="Proteomes" id="UP000789831">
    <property type="component" value="Unassembled WGS sequence"/>
</dbReference>
<organism evidence="1 2">
    <name type="scientific">Ambispora gerdemannii</name>
    <dbReference type="NCBI Taxonomy" id="144530"/>
    <lineage>
        <taxon>Eukaryota</taxon>
        <taxon>Fungi</taxon>
        <taxon>Fungi incertae sedis</taxon>
        <taxon>Mucoromycota</taxon>
        <taxon>Glomeromycotina</taxon>
        <taxon>Glomeromycetes</taxon>
        <taxon>Archaeosporales</taxon>
        <taxon>Ambisporaceae</taxon>
        <taxon>Ambispora</taxon>
    </lineage>
</organism>
<dbReference type="EMBL" id="CAJVPL010001235">
    <property type="protein sequence ID" value="CAG8560558.1"/>
    <property type="molecule type" value="Genomic_DNA"/>
</dbReference>
<protein>
    <submittedName>
        <fullName evidence="1">7956_t:CDS:1</fullName>
    </submittedName>
</protein>
<reference evidence="1" key="1">
    <citation type="submission" date="2021-06" db="EMBL/GenBank/DDBJ databases">
        <authorList>
            <person name="Kallberg Y."/>
            <person name="Tangrot J."/>
            <person name="Rosling A."/>
        </authorList>
    </citation>
    <scope>NUCLEOTIDE SEQUENCE</scope>
    <source>
        <strain evidence="1">MT106</strain>
    </source>
</reference>
<evidence type="ECO:0000313" key="2">
    <source>
        <dbReference type="Proteomes" id="UP000789831"/>
    </source>
</evidence>
<comment type="caution">
    <text evidence="1">The sequence shown here is derived from an EMBL/GenBank/DDBJ whole genome shotgun (WGS) entry which is preliminary data.</text>
</comment>
<dbReference type="AlphaFoldDB" id="A0A9N9FW70"/>
<sequence length="108" mass="12388">MPMKQTLVKPRSTLNKSEINSRDANYAMETQNIINVITGNITKSNKSFKSTIIILAQSVISPEIIEPTEEAEQSDSTQRLFSDITSEIWNQFKIIFDRIMAEKSVFFR</sequence>